<dbReference type="GO" id="GO:0046872">
    <property type="term" value="F:metal ion binding"/>
    <property type="evidence" value="ECO:0007669"/>
    <property type="project" value="InterPro"/>
</dbReference>
<organism evidence="6 7">
    <name type="scientific">Rosistilla ulvae</name>
    <dbReference type="NCBI Taxonomy" id="1930277"/>
    <lineage>
        <taxon>Bacteria</taxon>
        <taxon>Pseudomonadati</taxon>
        <taxon>Planctomycetota</taxon>
        <taxon>Planctomycetia</taxon>
        <taxon>Pirellulales</taxon>
        <taxon>Pirellulaceae</taxon>
        <taxon>Rosistilla</taxon>
    </lineage>
</organism>
<evidence type="ECO:0000313" key="6">
    <source>
        <dbReference type="EMBL" id="QDS90868.1"/>
    </source>
</evidence>
<proteinExistence type="predicted"/>
<dbReference type="InterPro" id="IPR008963">
    <property type="entry name" value="Purple_acid_Pase-like_N"/>
</dbReference>
<feature type="domain" description="Purple acid phosphatase N-terminal" evidence="5">
    <location>
        <begin position="49"/>
        <end position="145"/>
    </location>
</feature>
<dbReference type="Gene3D" id="3.60.21.10">
    <property type="match status" value="1"/>
</dbReference>
<accession>A0A517M7L0</accession>
<keyword evidence="7" id="KW-1185">Reference proteome</keyword>
<dbReference type="PANTHER" id="PTHR22953:SF153">
    <property type="entry name" value="PURPLE ACID PHOSPHATASE"/>
    <property type="match status" value="1"/>
</dbReference>
<dbReference type="EMBL" id="CP036261">
    <property type="protein sequence ID" value="QDS90868.1"/>
    <property type="molecule type" value="Genomic_DNA"/>
</dbReference>
<dbReference type="AlphaFoldDB" id="A0A517M7L0"/>
<dbReference type="Pfam" id="PF00149">
    <property type="entry name" value="Metallophos"/>
    <property type="match status" value="1"/>
</dbReference>
<dbReference type="SUPFAM" id="SSF56300">
    <property type="entry name" value="Metallo-dependent phosphatases"/>
    <property type="match status" value="1"/>
</dbReference>
<dbReference type="InterPro" id="IPR015914">
    <property type="entry name" value="PAPs_N"/>
</dbReference>
<feature type="domain" description="Calcineurin-like phosphoesterase" evidence="4">
    <location>
        <begin position="159"/>
        <end position="342"/>
    </location>
</feature>
<keyword evidence="6" id="KW-0378">Hydrolase</keyword>
<dbReference type="SUPFAM" id="SSF49363">
    <property type="entry name" value="Purple acid phosphatase, N-terminal domain"/>
    <property type="match status" value="1"/>
</dbReference>
<dbReference type="PANTHER" id="PTHR22953">
    <property type="entry name" value="ACID PHOSPHATASE RELATED"/>
    <property type="match status" value="1"/>
</dbReference>
<dbReference type="InterPro" id="IPR029052">
    <property type="entry name" value="Metallo-depent_PP-like"/>
</dbReference>
<name>A0A517M7L0_9BACT</name>
<dbReference type="InterPro" id="IPR004843">
    <property type="entry name" value="Calcineurin-like_PHP"/>
</dbReference>
<evidence type="ECO:0000313" key="7">
    <source>
        <dbReference type="Proteomes" id="UP000319557"/>
    </source>
</evidence>
<evidence type="ECO:0000256" key="2">
    <source>
        <dbReference type="SAM" id="MobiDB-lite"/>
    </source>
</evidence>
<gene>
    <name evidence="6" type="primary">phoA_2</name>
    <name evidence="6" type="ORF">EC9_50860</name>
</gene>
<dbReference type="KEGG" id="ruv:EC9_50860"/>
<dbReference type="Proteomes" id="UP000319557">
    <property type="component" value="Chromosome"/>
</dbReference>
<protein>
    <submittedName>
        <fullName evidence="6">Alkaline phosphatase</fullName>
        <ecNumber evidence="6">3.1.3.1</ecNumber>
    </submittedName>
</protein>
<dbReference type="GO" id="GO:0004035">
    <property type="term" value="F:alkaline phosphatase activity"/>
    <property type="evidence" value="ECO:0007669"/>
    <property type="project" value="UniProtKB-EC"/>
</dbReference>
<reference evidence="6 7" key="1">
    <citation type="submission" date="2019-02" db="EMBL/GenBank/DDBJ databases">
        <title>Deep-cultivation of Planctomycetes and their phenomic and genomic characterization uncovers novel biology.</title>
        <authorList>
            <person name="Wiegand S."/>
            <person name="Jogler M."/>
            <person name="Boedeker C."/>
            <person name="Pinto D."/>
            <person name="Vollmers J."/>
            <person name="Rivas-Marin E."/>
            <person name="Kohn T."/>
            <person name="Peeters S.H."/>
            <person name="Heuer A."/>
            <person name="Rast P."/>
            <person name="Oberbeckmann S."/>
            <person name="Bunk B."/>
            <person name="Jeske O."/>
            <person name="Meyerdierks A."/>
            <person name="Storesund J.E."/>
            <person name="Kallscheuer N."/>
            <person name="Luecker S."/>
            <person name="Lage O.M."/>
            <person name="Pohl T."/>
            <person name="Merkel B.J."/>
            <person name="Hornburger P."/>
            <person name="Mueller R.-W."/>
            <person name="Bruemmer F."/>
            <person name="Labrenz M."/>
            <person name="Spormann A.M."/>
            <person name="Op den Camp H."/>
            <person name="Overmann J."/>
            <person name="Amann R."/>
            <person name="Jetten M.S.M."/>
            <person name="Mascher T."/>
            <person name="Medema M.H."/>
            <person name="Devos D.P."/>
            <person name="Kaster A.-K."/>
            <person name="Ovreas L."/>
            <person name="Rohde M."/>
            <person name="Galperin M.Y."/>
            <person name="Jogler C."/>
        </authorList>
    </citation>
    <scope>NUCLEOTIDE SEQUENCE [LARGE SCALE GENOMIC DNA]</scope>
    <source>
        <strain evidence="6 7">EC9</strain>
    </source>
</reference>
<keyword evidence="1 3" id="KW-0732">Signal</keyword>
<dbReference type="Gene3D" id="2.60.40.380">
    <property type="entry name" value="Purple acid phosphatase-like, N-terminal"/>
    <property type="match status" value="1"/>
</dbReference>
<dbReference type="EC" id="3.1.3.1" evidence="6"/>
<evidence type="ECO:0000259" key="4">
    <source>
        <dbReference type="Pfam" id="PF00149"/>
    </source>
</evidence>
<dbReference type="RefSeq" id="WP_145348609.1">
    <property type="nucleotide sequence ID" value="NZ_CP036261.1"/>
</dbReference>
<feature type="chain" id="PRO_5022036626" evidence="3">
    <location>
        <begin position="24"/>
        <end position="481"/>
    </location>
</feature>
<feature type="compositionally biased region" description="Basic and acidic residues" evidence="2">
    <location>
        <begin position="226"/>
        <end position="235"/>
    </location>
</feature>
<evidence type="ECO:0000259" key="5">
    <source>
        <dbReference type="Pfam" id="PF16656"/>
    </source>
</evidence>
<evidence type="ECO:0000256" key="3">
    <source>
        <dbReference type="SAM" id="SignalP"/>
    </source>
</evidence>
<dbReference type="InterPro" id="IPR039331">
    <property type="entry name" value="PAPs-like"/>
</dbReference>
<evidence type="ECO:0000256" key="1">
    <source>
        <dbReference type="ARBA" id="ARBA00022729"/>
    </source>
</evidence>
<feature type="region of interest" description="Disordered" evidence="2">
    <location>
        <begin position="221"/>
        <end position="244"/>
    </location>
</feature>
<feature type="signal peptide" evidence="3">
    <location>
        <begin position="1"/>
        <end position="23"/>
    </location>
</feature>
<dbReference type="GO" id="GO:0003993">
    <property type="term" value="F:acid phosphatase activity"/>
    <property type="evidence" value="ECO:0007669"/>
    <property type="project" value="InterPro"/>
</dbReference>
<dbReference type="OrthoDB" id="9809781at2"/>
<dbReference type="Pfam" id="PF16656">
    <property type="entry name" value="Pur_ac_phosph_N"/>
    <property type="match status" value="1"/>
</dbReference>
<sequence length="481" mass="53697" precursor="true">MLLSRTFLLACFALLQIPQWGIAHEGEHGHSHAPIAVKPDEMYEPTAMPDRIILTWDGDPRTSQAVTWRTSTAVNIGLAEIAVAEAGPGFPAKAEQIAAVSEALKTDLNTAHFHSVSFRDLTPGTRYAYRVGDGVNWSEWFHFSTAADKPEPFSFVYFGDAQNNLRSMWSRVIREAYRDAPKAAFLLHAGDLVNRANADAEWGEWFGAGAWLNAMTPSIAVPGNHEQSKTPDGKKRQLTSHWRPSFTLPQNGPKGLEESCYTLVYQNLRVIALNSNEMQKEQAVWLEEVLASNTSEWVVCTFHHPIFSTGKGRDNSSLRAAWKPILDKYKVDLVLQGHDHTYGRTGFNVPGVEVSEKEFSTFGADDKAATEPGDKEISVGTVNVPTGVQSVDPEHGTVYVVSVSGPKMYDNTRWPFMKRLAEDTQLYQVIHIDGDQLRFEARTAIGELYDAFELYKQGDGEINKMVEIEVEMPQNLRPKKD</sequence>